<dbReference type="GO" id="GO:0005829">
    <property type="term" value="C:cytosol"/>
    <property type="evidence" value="ECO:0007669"/>
    <property type="project" value="TreeGrafter"/>
</dbReference>
<keyword evidence="3" id="KW-0012">Acyltransferase</keyword>
<dbReference type="SUPFAM" id="SSF51161">
    <property type="entry name" value="Trimeric LpxA-like enzymes"/>
    <property type="match status" value="1"/>
</dbReference>
<keyword evidence="2 3" id="KW-0808">Transferase</keyword>
<proteinExistence type="inferred from homology"/>
<dbReference type="PANTHER" id="PTHR23416:SF23">
    <property type="entry name" value="ACETYLTRANSFERASE C18B11.09C-RELATED"/>
    <property type="match status" value="1"/>
</dbReference>
<gene>
    <name evidence="3" type="ORF">E3O11_16550</name>
</gene>
<evidence type="ECO:0000313" key="4">
    <source>
        <dbReference type="Proteomes" id="UP000297963"/>
    </source>
</evidence>
<evidence type="ECO:0000256" key="2">
    <source>
        <dbReference type="ARBA" id="ARBA00022679"/>
    </source>
</evidence>
<dbReference type="PANTHER" id="PTHR23416">
    <property type="entry name" value="SIALIC ACID SYNTHASE-RELATED"/>
    <property type="match status" value="1"/>
</dbReference>
<dbReference type="GO" id="GO:0008374">
    <property type="term" value="F:O-acyltransferase activity"/>
    <property type="evidence" value="ECO:0007669"/>
    <property type="project" value="TreeGrafter"/>
</dbReference>
<name>A0A4R8VEK7_9MICO</name>
<dbReference type="RefSeq" id="WP_134495663.1">
    <property type="nucleotide sequence ID" value="NZ_BKAC01000026.1"/>
</dbReference>
<comment type="similarity">
    <text evidence="1">Belongs to the transferase hexapeptide repeat family.</text>
</comment>
<dbReference type="InterPro" id="IPR011004">
    <property type="entry name" value="Trimer_LpxA-like_sf"/>
</dbReference>
<dbReference type="Proteomes" id="UP000297963">
    <property type="component" value="Unassembled WGS sequence"/>
</dbReference>
<dbReference type="Gene3D" id="2.160.10.10">
    <property type="entry name" value="Hexapeptide repeat proteins"/>
    <property type="match status" value="1"/>
</dbReference>
<dbReference type="AlphaFoldDB" id="A0A4R8VEK7"/>
<dbReference type="CDD" id="cd04647">
    <property type="entry name" value="LbH_MAT_like"/>
    <property type="match status" value="1"/>
</dbReference>
<dbReference type="EMBL" id="SOFE01000030">
    <property type="protein sequence ID" value="TFB81509.1"/>
    <property type="molecule type" value="Genomic_DNA"/>
</dbReference>
<accession>A0A4R8VEK7</accession>
<sequence>MRFFNRTKVVHEPSYSQNWELGHGTSVVTDGVSETVLARISITSGSNCSIDLSGLATLNTSLQIFMSDGCHLILGEGMMVNGALRLFMHEPSSITIGSHCLFGGGDVWTSDMHSILDKDTGERLNPAESIVIDDRVWLGAEVLILGGSRVGRDSVVAARSLVTGKTFPDNSVIGGQPAKVLRSNVVWDIRIR</sequence>
<dbReference type="InterPro" id="IPR051159">
    <property type="entry name" value="Hexapeptide_acetyltransf"/>
</dbReference>
<comment type="caution">
    <text evidence="3">The sequence shown here is derived from an EMBL/GenBank/DDBJ whole genome shotgun (WGS) entry which is preliminary data.</text>
</comment>
<evidence type="ECO:0000256" key="1">
    <source>
        <dbReference type="ARBA" id="ARBA00007274"/>
    </source>
</evidence>
<protein>
    <submittedName>
        <fullName evidence="3">Acyltransferase</fullName>
    </submittedName>
</protein>
<organism evidence="3 4">
    <name type="scientific">Cryobacterium levicorallinum</name>
    <dbReference type="NCBI Taxonomy" id="995038"/>
    <lineage>
        <taxon>Bacteria</taxon>
        <taxon>Bacillati</taxon>
        <taxon>Actinomycetota</taxon>
        <taxon>Actinomycetes</taxon>
        <taxon>Micrococcales</taxon>
        <taxon>Microbacteriaceae</taxon>
        <taxon>Cryobacterium</taxon>
    </lineage>
</organism>
<evidence type="ECO:0000313" key="3">
    <source>
        <dbReference type="EMBL" id="TFB81509.1"/>
    </source>
</evidence>
<reference evidence="3 4" key="1">
    <citation type="submission" date="2019-03" db="EMBL/GenBank/DDBJ databases">
        <title>Genomics of glacier-inhabiting Cryobacterium strains.</title>
        <authorList>
            <person name="Liu Q."/>
            <person name="Xin Y.-H."/>
        </authorList>
    </citation>
    <scope>NUCLEOTIDE SEQUENCE [LARGE SCALE GENOMIC DNA]</scope>
    <source>
        <strain evidence="3 4">Hh34</strain>
    </source>
</reference>